<sequence>MHRSIHIQFLYIRTSIHLASINEKRKIKEMEFQVLLAFSFLLSVFVCYLLLRPHLNRRNHKYLPPSPPLKLPIIGHMHLLGPLLHQSLHNLSTKYGPLFTLNMGSVLCVIASTPHSAKQFLQINELAFIRRIETAAIKRLTYDSSLAFAPYGDYWRFIKKLSMNELLGSRGISNFQHLRSQETQSFMKLLAKKAKTCEVVNVTEELLKLTNNVISKMMLGEAEEAREVVRGVTEIFGEFNVSDFIWLFKKVDFQGFGKRIEDLFFKFDTLVERIICKREEIRKKRNGESRKGEIRDFLDILLDYVEDESSEMKIQRVHVKALIMDFFTAGTDTTAISTEWALVELIKKPIFTPKSS</sequence>
<comment type="similarity">
    <text evidence="3">Belongs to the cytochrome P450 family.</text>
</comment>
<dbReference type="GO" id="GO:0005506">
    <property type="term" value="F:iron ion binding"/>
    <property type="evidence" value="ECO:0007669"/>
    <property type="project" value="InterPro"/>
</dbReference>
<keyword evidence="6 11" id="KW-0560">Oxidoreductase</keyword>
<protein>
    <submittedName>
        <fullName evidence="11">Putative licodione synthase</fullName>
        <ecNumber evidence="11">1.14.14.140</ecNumber>
    </submittedName>
</protein>
<evidence type="ECO:0000256" key="10">
    <source>
        <dbReference type="SAM" id="Phobius"/>
    </source>
</evidence>
<evidence type="ECO:0000256" key="9">
    <source>
        <dbReference type="ARBA" id="ARBA00023136"/>
    </source>
</evidence>
<keyword evidence="10" id="KW-0812">Transmembrane</keyword>
<dbReference type="EMBL" id="PSQE01000004">
    <property type="protein sequence ID" value="RHN60890.1"/>
    <property type="molecule type" value="Genomic_DNA"/>
</dbReference>
<dbReference type="SUPFAM" id="SSF48264">
    <property type="entry name" value="Cytochrome P450"/>
    <property type="match status" value="1"/>
</dbReference>
<dbReference type="Gramene" id="rna23283">
    <property type="protein sequence ID" value="RHN60890.1"/>
    <property type="gene ID" value="gene23283"/>
</dbReference>
<evidence type="ECO:0000256" key="1">
    <source>
        <dbReference type="ARBA" id="ARBA00001971"/>
    </source>
</evidence>
<keyword evidence="5" id="KW-0479">Metal-binding</keyword>
<evidence type="ECO:0000256" key="6">
    <source>
        <dbReference type="ARBA" id="ARBA00023002"/>
    </source>
</evidence>
<dbReference type="GO" id="GO:0016020">
    <property type="term" value="C:membrane"/>
    <property type="evidence" value="ECO:0007669"/>
    <property type="project" value="UniProtKB-SubCell"/>
</dbReference>
<organism evidence="11">
    <name type="scientific">Medicago truncatula</name>
    <name type="common">Barrel medic</name>
    <name type="synonym">Medicago tribuloides</name>
    <dbReference type="NCBI Taxonomy" id="3880"/>
    <lineage>
        <taxon>Eukaryota</taxon>
        <taxon>Viridiplantae</taxon>
        <taxon>Streptophyta</taxon>
        <taxon>Embryophyta</taxon>
        <taxon>Tracheophyta</taxon>
        <taxon>Spermatophyta</taxon>
        <taxon>Magnoliopsida</taxon>
        <taxon>eudicotyledons</taxon>
        <taxon>Gunneridae</taxon>
        <taxon>Pentapetalae</taxon>
        <taxon>rosids</taxon>
        <taxon>fabids</taxon>
        <taxon>Fabales</taxon>
        <taxon>Fabaceae</taxon>
        <taxon>Papilionoideae</taxon>
        <taxon>50 kb inversion clade</taxon>
        <taxon>NPAAA clade</taxon>
        <taxon>Hologalegina</taxon>
        <taxon>IRL clade</taxon>
        <taxon>Trifolieae</taxon>
        <taxon>Medicago</taxon>
    </lineage>
</organism>
<keyword evidence="10" id="KW-1133">Transmembrane helix</keyword>
<evidence type="ECO:0000313" key="11">
    <source>
        <dbReference type="EMBL" id="RHN60890.1"/>
    </source>
</evidence>
<evidence type="ECO:0000256" key="7">
    <source>
        <dbReference type="ARBA" id="ARBA00023004"/>
    </source>
</evidence>
<comment type="caution">
    <text evidence="11">The sequence shown here is derived from an EMBL/GenBank/DDBJ whole genome shotgun (WGS) entry which is preliminary data.</text>
</comment>
<keyword evidence="8" id="KW-0503">Monooxygenase</keyword>
<dbReference type="PRINTS" id="PR00463">
    <property type="entry name" value="EP450I"/>
</dbReference>
<dbReference type="PANTHER" id="PTHR47943">
    <property type="entry name" value="CYTOCHROME P450 93A3-LIKE"/>
    <property type="match status" value="1"/>
</dbReference>
<dbReference type="PANTHER" id="PTHR47943:SF8">
    <property type="entry name" value="CYTOCHROME P450"/>
    <property type="match status" value="1"/>
</dbReference>
<feature type="transmembrane region" description="Helical" evidence="10">
    <location>
        <begin position="32"/>
        <end position="51"/>
    </location>
</feature>
<comment type="subcellular location">
    <subcellularLocation>
        <location evidence="2">Membrane</location>
    </subcellularLocation>
</comment>
<accession>A0A396I5M2</accession>
<dbReference type="InterPro" id="IPR002401">
    <property type="entry name" value="Cyt_P450_E_grp-I"/>
</dbReference>
<keyword evidence="4" id="KW-0349">Heme</keyword>
<dbReference type="EC" id="1.14.14.140" evidence="11"/>
<name>A0A396I5M2_MEDTR</name>
<proteinExistence type="inferred from homology"/>
<dbReference type="GO" id="GO:0004497">
    <property type="term" value="F:monooxygenase activity"/>
    <property type="evidence" value="ECO:0007669"/>
    <property type="project" value="UniProtKB-KW"/>
</dbReference>
<dbReference type="InterPro" id="IPR036396">
    <property type="entry name" value="Cyt_P450_sf"/>
</dbReference>
<comment type="cofactor">
    <cofactor evidence="1">
        <name>heme</name>
        <dbReference type="ChEBI" id="CHEBI:30413"/>
    </cofactor>
</comment>
<evidence type="ECO:0000256" key="5">
    <source>
        <dbReference type="ARBA" id="ARBA00022723"/>
    </source>
</evidence>
<evidence type="ECO:0000256" key="2">
    <source>
        <dbReference type="ARBA" id="ARBA00004370"/>
    </source>
</evidence>
<dbReference type="Proteomes" id="UP000265566">
    <property type="component" value="Chromosome 4"/>
</dbReference>
<keyword evidence="7" id="KW-0408">Iron</keyword>
<evidence type="ECO:0000256" key="4">
    <source>
        <dbReference type="ARBA" id="ARBA00022617"/>
    </source>
</evidence>
<dbReference type="InterPro" id="IPR001128">
    <property type="entry name" value="Cyt_P450"/>
</dbReference>
<dbReference type="GO" id="GO:0020037">
    <property type="term" value="F:heme binding"/>
    <property type="evidence" value="ECO:0007669"/>
    <property type="project" value="InterPro"/>
</dbReference>
<keyword evidence="9 10" id="KW-0472">Membrane</keyword>
<dbReference type="GO" id="GO:0016705">
    <property type="term" value="F:oxidoreductase activity, acting on paired donors, with incorporation or reduction of molecular oxygen"/>
    <property type="evidence" value="ECO:0007669"/>
    <property type="project" value="InterPro"/>
</dbReference>
<evidence type="ECO:0000256" key="3">
    <source>
        <dbReference type="ARBA" id="ARBA00010617"/>
    </source>
</evidence>
<dbReference type="Pfam" id="PF00067">
    <property type="entry name" value="p450"/>
    <property type="match status" value="1"/>
</dbReference>
<dbReference type="Gene3D" id="1.10.630.10">
    <property type="entry name" value="Cytochrome P450"/>
    <property type="match status" value="1"/>
</dbReference>
<gene>
    <name evidence="11" type="ORF">MtrunA17_Chr4g0030741</name>
</gene>
<reference evidence="11" key="1">
    <citation type="journal article" date="2018" name="Nat. Plants">
        <title>Whole-genome landscape of Medicago truncatula symbiotic genes.</title>
        <authorList>
            <person name="Pecrix Y."/>
            <person name="Gamas P."/>
            <person name="Carrere S."/>
        </authorList>
    </citation>
    <scope>NUCLEOTIDE SEQUENCE</scope>
    <source>
        <tissue evidence="11">Leaves</tissue>
    </source>
</reference>
<evidence type="ECO:0000256" key="8">
    <source>
        <dbReference type="ARBA" id="ARBA00023033"/>
    </source>
</evidence>
<dbReference type="AlphaFoldDB" id="A0A396I5M2"/>